<dbReference type="EMBL" id="LR586016">
    <property type="protein sequence ID" value="VIP04125.1"/>
    <property type="molecule type" value="Genomic_DNA"/>
</dbReference>
<reference evidence="2" key="1">
    <citation type="submission" date="2019-04" db="EMBL/GenBank/DDBJ databases">
        <authorList>
            <consortium name="Science for Life Laboratories"/>
        </authorList>
    </citation>
    <scope>NUCLEOTIDE SEQUENCE</scope>
    <source>
        <strain evidence="2">MBLW1</strain>
    </source>
</reference>
<sequence>MRAITRDDRLATIRTLAEQIRTRKLSPVALTQAYLDALDQEGRALNAVVTLMRDTALAEAKAAEAEIAAGKYRGLLHGIPYAAKDLLATRDAPTTWGAEPYRKQQFDFDATIIQKLRQAGAILLGKLAMIELAGGFGYSQADASFTGPTKNPWNRSRWAGGSSSGSGAATAAGLAAFTIGSETSGSILCPSAFCGVTGLRPTPGRVSRMGAMPLSWTLDKIGPMARSADDCAIVLEAISGPDAADPTTSPTPWRDTPITRTKEQPWKFALIAGSIDRVHPEIKQQVTSAMTVLESFGKRVADFAWPRQPFNAAVSLLIGVEAASSFEKILKSGECQKLRDPGDRLGGYAGALIPGDDYLRALRLCQKWRQWFVQAMDDRFDVLVAPSMVDVASPIAEDDEPNPGYRGPAVIQGANLVGLPAIAVPIGVTQSGLPTSM</sequence>
<dbReference type="PANTHER" id="PTHR11895:SF176">
    <property type="entry name" value="AMIDASE AMID-RELATED"/>
    <property type="match status" value="1"/>
</dbReference>
<feature type="domain" description="Amidase" evidence="1">
    <location>
        <begin position="30"/>
        <end position="437"/>
    </location>
</feature>
<evidence type="ECO:0000313" key="2">
    <source>
        <dbReference type="EMBL" id="VIP04125.1"/>
    </source>
</evidence>
<dbReference type="InterPro" id="IPR023631">
    <property type="entry name" value="Amidase_dom"/>
</dbReference>
<dbReference type="InParanoid" id="A0A6C2YT81"/>
<protein>
    <recommendedName>
        <fullName evidence="1">Amidase domain-containing protein</fullName>
    </recommendedName>
</protein>
<dbReference type="PANTHER" id="PTHR11895">
    <property type="entry name" value="TRANSAMIDASE"/>
    <property type="match status" value="1"/>
</dbReference>
<dbReference type="Gene3D" id="3.90.1300.10">
    <property type="entry name" value="Amidase signature (AS) domain"/>
    <property type="match status" value="1"/>
</dbReference>
<dbReference type="KEGG" id="tim:GMBLW1_50680"/>
<dbReference type="InterPro" id="IPR000120">
    <property type="entry name" value="Amidase"/>
</dbReference>
<accession>A0A6C2YT81</accession>
<dbReference type="AlphaFoldDB" id="A0A6C2YT81"/>
<dbReference type="RefSeq" id="WP_162659251.1">
    <property type="nucleotide sequence ID" value="NZ_LR593887.1"/>
</dbReference>
<proteinExistence type="predicted"/>
<dbReference type="EMBL" id="LR593887">
    <property type="protein sequence ID" value="VTS05615.1"/>
    <property type="molecule type" value="Genomic_DNA"/>
</dbReference>
<dbReference type="InterPro" id="IPR036928">
    <property type="entry name" value="AS_sf"/>
</dbReference>
<evidence type="ECO:0000259" key="1">
    <source>
        <dbReference type="Pfam" id="PF01425"/>
    </source>
</evidence>
<dbReference type="Pfam" id="PF01425">
    <property type="entry name" value="Amidase"/>
    <property type="match status" value="1"/>
</dbReference>
<dbReference type="GO" id="GO:0003824">
    <property type="term" value="F:catalytic activity"/>
    <property type="evidence" value="ECO:0007669"/>
    <property type="project" value="InterPro"/>
</dbReference>
<dbReference type="Proteomes" id="UP000464378">
    <property type="component" value="Chromosome"/>
</dbReference>
<dbReference type="SUPFAM" id="SSF75304">
    <property type="entry name" value="Amidase signature (AS) enzymes"/>
    <property type="match status" value="1"/>
</dbReference>
<organism evidence="2">
    <name type="scientific">Tuwongella immobilis</name>
    <dbReference type="NCBI Taxonomy" id="692036"/>
    <lineage>
        <taxon>Bacteria</taxon>
        <taxon>Pseudomonadati</taxon>
        <taxon>Planctomycetota</taxon>
        <taxon>Planctomycetia</taxon>
        <taxon>Gemmatales</taxon>
        <taxon>Gemmataceae</taxon>
        <taxon>Tuwongella</taxon>
    </lineage>
</organism>
<evidence type="ECO:0000313" key="3">
    <source>
        <dbReference type="Proteomes" id="UP000464378"/>
    </source>
</evidence>
<name>A0A6C2YT81_9BACT</name>
<gene>
    <name evidence="2" type="ORF">GMBLW1_50680</name>
</gene>
<keyword evidence="3" id="KW-1185">Reference proteome</keyword>